<feature type="region of interest" description="Disordered" evidence="2">
    <location>
        <begin position="1521"/>
        <end position="1550"/>
    </location>
</feature>
<protein>
    <submittedName>
        <fullName evidence="3">Uncharacterized protein</fullName>
    </submittedName>
</protein>
<feature type="region of interest" description="Disordered" evidence="2">
    <location>
        <begin position="229"/>
        <end position="272"/>
    </location>
</feature>
<evidence type="ECO:0000313" key="3">
    <source>
        <dbReference type="EMBL" id="ETW47163.1"/>
    </source>
</evidence>
<evidence type="ECO:0000256" key="1">
    <source>
        <dbReference type="SAM" id="Coils"/>
    </source>
</evidence>
<feature type="compositionally biased region" description="Basic and acidic residues" evidence="2">
    <location>
        <begin position="1526"/>
        <end position="1550"/>
    </location>
</feature>
<feature type="coiled-coil region" evidence="1">
    <location>
        <begin position="615"/>
        <end position="877"/>
    </location>
</feature>
<dbReference type="OrthoDB" id="10254663at2759"/>
<gene>
    <name evidence="3" type="ORF">PFMALIP_04832</name>
</gene>
<reference evidence="3 4" key="1">
    <citation type="submission" date="2013-02" db="EMBL/GenBank/DDBJ databases">
        <title>The Genome Annotation of Plasmodium falciparum MaliPS096_E11.</title>
        <authorList>
            <consortium name="The Broad Institute Genome Sequencing Platform"/>
            <consortium name="The Broad Institute Genome Sequencing Center for Infectious Disease"/>
            <person name="Neafsey D."/>
            <person name="Hoffman S."/>
            <person name="Volkman S."/>
            <person name="Rosenthal P."/>
            <person name="Walker B."/>
            <person name="Young S.K."/>
            <person name="Zeng Q."/>
            <person name="Gargeya S."/>
            <person name="Fitzgerald M."/>
            <person name="Haas B."/>
            <person name="Abouelleil A."/>
            <person name="Allen A.W."/>
            <person name="Alvarado L."/>
            <person name="Arachchi H.M."/>
            <person name="Berlin A.M."/>
            <person name="Chapman S.B."/>
            <person name="Gainer-Dewar J."/>
            <person name="Goldberg J."/>
            <person name="Griggs A."/>
            <person name="Gujja S."/>
            <person name="Hansen M."/>
            <person name="Howarth C."/>
            <person name="Imamovic A."/>
            <person name="Ireland A."/>
            <person name="Larimer J."/>
            <person name="McCowan C."/>
            <person name="Murphy C."/>
            <person name="Pearson M."/>
            <person name="Poon T.W."/>
            <person name="Priest M."/>
            <person name="Roberts A."/>
            <person name="Saif S."/>
            <person name="Shea T."/>
            <person name="Sisk P."/>
            <person name="Sykes S."/>
            <person name="Wortman J."/>
            <person name="Nusbaum C."/>
            <person name="Birren B."/>
        </authorList>
    </citation>
    <scope>NUCLEOTIDE SEQUENCE [LARGE SCALE GENOMIC DNA]</scope>
    <source>
        <strain evidence="3 4">MaliPS096_E11</strain>
    </source>
</reference>
<feature type="region of interest" description="Disordered" evidence="2">
    <location>
        <begin position="1"/>
        <end position="91"/>
    </location>
</feature>
<keyword evidence="1" id="KW-0175">Coiled coil</keyword>
<feature type="compositionally biased region" description="Basic and acidic residues" evidence="2">
    <location>
        <begin position="39"/>
        <end position="91"/>
    </location>
</feature>
<feature type="compositionally biased region" description="Basic and acidic residues" evidence="2">
    <location>
        <begin position="229"/>
        <end position="239"/>
    </location>
</feature>
<evidence type="ECO:0000256" key="2">
    <source>
        <dbReference type="SAM" id="MobiDB-lite"/>
    </source>
</evidence>
<reference evidence="3 4" key="2">
    <citation type="submission" date="2013-02" db="EMBL/GenBank/DDBJ databases">
        <title>The Genome Sequence of Plasmodium falciparum MaliPS096_E11.</title>
        <authorList>
            <consortium name="The Broad Institute Genome Sequencing Platform"/>
            <consortium name="The Broad Institute Genome Sequencing Center for Infectious Disease"/>
            <person name="Neafsey D."/>
            <person name="Cheeseman I."/>
            <person name="Volkman S."/>
            <person name="Adams J."/>
            <person name="Walker B."/>
            <person name="Young S.K."/>
            <person name="Zeng Q."/>
            <person name="Gargeya S."/>
            <person name="Fitzgerald M."/>
            <person name="Haas B."/>
            <person name="Abouelleil A."/>
            <person name="Alvarado L."/>
            <person name="Arachchi H.M."/>
            <person name="Berlin A.M."/>
            <person name="Chapman S.B."/>
            <person name="Dewar J."/>
            <person name="Goldberg J."/>
            <person name="Griggs A."/>
            <person name="Gujja S."/>
            <person name="Hansen M."/>
            <person name="Howarth C."/>
            <person name="Imamovic A."/>
            <person name="Larimer J."/>
            <person name="McCowan C."/>
            <person name="Murphy C."/>
            <person name="Neiman D."/>
            <person name="Pearson M."/>
            <person name="Priest M."/>
            <person name="Roberts A."/>
            <person name="Saif S."/>
            <person name="Shea T."/>
            <person name="Sisk P."/>
            <person name="Sykes S."/>
            <person name="Wortman J."/>
            <person name="Nusbaum C."/>
            <person name="Birren B."/>
        </authorList>
    </citation>
    <scope>NUCLEOTIDE SEQUENCE [LARGE SCALE GENOMIC DNA]</scope>
    <source>
        <strain evidence="3 4">MaliPS096_E11</strain>
    </source>
</reference>
<evidence type="ECO:0000313" key="4">
    <source>
        <dbReference type="Proteomes" id="UP000030699"/>
    </source>
</evidence>
<sequence length="1875" mass="221863">MDVRKEKKKKSSCNLKEEEKKKTSKGVTEKSVVGNKGNDIIKKKSEMKKNDKDDNKKEKNKNMDNKKEKDIIYDNQNEKNKSCDNKNEKNKICDNKNEKNKICDNKNEKNKICDNKNKFYNLDKKMNKVDEDMKIKEQVNNKDIMSSDNMKKKNIHDDNDEIKKKNYNKLRRKLKNLNYTEYLCVLCTPLVQIIFDDLIQAIHNFQKLSDKYEELQQKFKVLKNEEIREGEEKDKKDDTNEQAGQMGKDKDDNQIKHNNNNNNTRNDNINGDGNNPVLCEMYENKIKELNKRLDEECKLKEYYILENKKLEISLNIIKPNKKKEDDEEENDTSSYELLHCDTHDSNYNRITSYDDIELDKKKKMYERMGKKVLKSKQPSIINDHTLSLGKELSYYKNLCKEFKIELELLKNGHKGGSTTKMEDNMAEGNYKSFEEKDQEINYLKERLHEYEIEIRKLNELRLINGIKEQKELKDNESFSESMLNENYHNQQNDKNEQNIYTMDDTDNNNNNINNNNNNNIYNSFDLKGTKNDSNTFDVDNLHKIINTKNNEIFHLKNRVVLLETQLEIKNEDEKEFNEIYNGKIKGDNIYFNMNKSGESYSSTKEVETCEEVEKRKSVENIIKDKEKKLENIQDEYNKNYVELDELRVDMKLKEENIEELERIVVKLKNELKEERRKSEKYERKYNEEKSELAILKEEMFSLEKQIKEKESEFDLNKNTINNLKLESAEFNNIISCSNETKKHLTDYIHNLLNKLSACNEKMNELKDTNILTNQKLEGYKNEIRKLKTDLIDSNNQVDEFATLLDKKDEAIETYKCKLENINNEYSNINIKYNEILKENQNLHIQNSSNNANSTLIIQQLQQEIEILNITNNHLKKIEEDYKIILQEKTIIEDAAIKIQSELKKSVEKIKNLEIYIQTLSVEIGNIKTQRDDSLDALTKVAIDKTQYENELIQSKNIIYELKKQIDEYENNAKFVQNNISEISKIHIKKEEEYILLKNELKSLRENLNEKNIKLQLLEEKEKKLEQNHAAYNNFHLEAQKKYNSYEKVIDNLKKEIDELNINNSDNIVIIEKLKEELQREQNKTCNNNYDYLNAFSDKPIDISLSPNTCLNKNFLKAQKDESTHDITKIKDDHKNILNHISPIDHKTYTDTQRKDHENVYDNVQNEEETNFKEHNKNLTYEYNDDFNIFINSNKNKDKSKTKNNIDIIKEVEQNVQKYANDSVKNEGEDKNIERKAECTHENINREEPFDQISMNKEDIKKKETNESIYIKKNYDKNDEDLLNSTSSGMSSYLGNNDISLFSSAKLKKMFNLSHTYNKKINGHNKMDTINKSKVENKINTDDDLSNSKKSKNEKADKNDYYDDMVYDFKKNGIYNKGEKKKKKKVKGNKEYYIHNDIKTNDKQKVLIDKKNINKNSINNMDSMIKPFNMKKKYNLDSSFIEAIDKSIYKNNQKNNLESQITSDEENDAKFPLFYVEENKNRIKNKQNENMNKNKMDMKKGRDVYNVQEEYDEDMIAGGGVVNVNENKNENNKKNDNYNDQKNDIYNDQKNDIYNDQKNDIYNDQKNDIYNNQKDNYVDNKVTDNNIRNKSYDEKRKKKNYNFISQTSYEANSNNSSIVLLDSLSSDMGPNISIDKYNVTKNNEKINNSYHNNNNSKDARNEYNNILYSSNDYNNIKKGTLLLCDNSRDNKMNTYNGKDNKNKYIYDNDYNMNNTNVKLDISNENKKKYTTKKNNNLNNNNNNNNNNNYYDNFDNYDNYDHVYNKRIIRNEPVLSNKSKIKKDLYNKYMDVLKSLKSEEMDASVNTTNNKTIDFTNDFTKPQENSTSILSSSKTLQKDSLLSNLSKFKFNEELHEFSCDPLTIIKPIEESNRDYFE</sequence>
<accession>A0A024WJI7</accession>
<feature type="compositionally biased region" description="Basic residues" evidence="2">
    <location>
        <begin position="1"/>
        <end position="11"/>
    </location>
</feature>
<proteinExistence type="predicted"/>
<organism evidence="3 4">
    <name type="scientific">Plasmodium falciparum MaliPS096_E11</name>
    <dbReference type="NCBI Taxonomy" id="1036727"/>
    <lineage>
        <taxon>Eukaryota</taxon>
        <taxon>Sar</taxon>
        <taxon>Alveolata</taxon>
        <taxon>Apicomplexa</taxon>
        <taxon>Aconoidasida</taxon>
        <taxon>Haemosporida</taxon>
        <taxon>Plasmodiidae</taxon>
        <taxon>Plasmodium</taxon>
        <taxon>Plasmodium (Laverania)</taxon>
    </lineage>
</organism>
<feature type="coiled-coil region" evidence="1">
    <location>
        <begin position="198"/>
        <end position="225"/>
    </location>
</feature>
<feature type="compositionally biased region" description="Low complexity" evidence="2">
    <location>
        <begin position="256"/>
        <end position="272"/>
    </location>
</feature>
<dbReference type="Proteomes" id="UP000030699">
    <property type="component" value="Unassembled WGS sequence"/>
</dbReference>
<name>A0A024WJI7_PLAFA</name>
<dbReference type="EMBL" id="KI925614">
    <property type="protein sequence ID" value="ETW47163.1"/>
    <property type="molecule type" value="Genomic_DNA"/>
</dbReference>
<feature type="coiled-coil region" evidence="1">
    <location>
        <begin position="433"/>
        <end position="460"/>
    </location>
</feature>
<feature type="coiled-coil region" evidence="1">
    <location>
        <begin position="951"/>
        <end position="1062"/>
    </location>
</feature>